<name>A0ABD6EH18_9BILA</name>
<keyword evidence="1" id="KW-0175">Coiled coil</keyword>
<protein>
    <submittedName>
        <fullName evidence="3">Uncharacterized protein</fullName>
    </submittedName>
</protein>
<dbReference type="EMBL" id="JBGFUD010001684">
    <property type="protein sequence ID" value="MFH4976624.1"/>
    <property type="molecule type" value="Genomic_DNA"/>
</dbReference>
<feature type="region of interest" description="Disordered" evidence="2">
    <location>
        <begin position="1"/>
        <end position="23"/>
    </location>
</feature>
<sequence>MDDLDSDSVSCPNSDSDPDDVCRLTRSDYAENHSARRRRLRTRKWRSTHSLIFINDSTLGEENEPKLLETGDTLSKVEEASRSGSVQSEREPPSPAPAFLKKRHSLFQPRTSDAIPELTVIESVGTPNTSPKEPQVELKDITMPSTSGIDRKPSTNIPPLNVPSLHMQTGITAPLEPPSIGVPHSQTWGPQLVAGQFPSAQSLNQPGQQFPYYPMPFIGPSASMPYGLSSPVMLSPYGTLQMSQPPRPSSSVTTATSETVRQGTESVQDTRDLSAYQLSMTLDQYNQHLMRSQLDQAQQTAQVASCQVQLLRDQLNSETTARIEAQSRTHQLLNANRELLEQVQALVGRLQVLESRLAAELETCDNQPSTSKFASPQPSSTKATTAAAMVSTATNTTPVQAVRNLPSAKEVKLPGPPPIDPSKPYQLQTLADLRAGSLPPEVSDVEKRNNATKRRTTEKDGARTEPESGADDTTDYSSSDQYEKTAVMPISSITPQANLFSYMNVLMANPQVRCAGNSLLLFVPIIHREIY</sequence>
<comment type="caution">
    <text evidence="3">The sequence shown here is derived from an EMBL/GenBank/DDBJ whole genome shotgun (WGS) entry which is preliminary data.</text>
</comment>
<evidence type="ECO:0000256" key="1">
    <source>
        <dbReference type="SAM" id="Coils"/>
    </source>
</evidence>
<proteinExistence type="predicted"/>
<feature type="coiled-coil region" evidence="1">
    <location>
        <begin position="294"/>
        <end position="356"/>
    </location>
</feature>
<feature type="region of interest" description="Disordered" evidence="2">
    <location>
        <begin position="397"/>
        <end position="479"/>
    </location>
</feature>
<evidence type="ECO:0000313" key="3">
    <source>
        <dbReference type="EMBL" id="MFH4976624.1"/>
    </source>
</evidence>
<dbReference type="Proteomes" id="UP001608902">
    <property type="component" value="Unassembled WGS sequence"/>
</dbReference>
<keyword evidence="4" id="KW-1185">Reference proteome</keyword>
<organism evidence="3 4">
    <name type="scientific">Gnathostoma spinigerum</name>
    <dbReference type="NCBI Taxonomy" id="75299"/>
    <lineage>
        <taxon>Eukaryota</taxon>
        <taxon>Metazoa</taxon>
        <taxon>Ecdysozoa</taxon>
        <taxon>Nematoda</taxon>
        <taxon>Chromadorea</taxon>
        <taxon>Rhabditida</taxon>
        <taxon>Spirurina</taxon>
        <taxon>Gnathostomatomorpha</taxon>
        <taxon>Gnathostomatoidea</taxon>
        <taxon>Gnathostomatidae</taxon>
        <taxon>Gnathostoma</taxon>
    </lineage>
</organism>
<reference evidence="3 4" key="1">
    <citation type="submission" date="2024-08" db="EMBL/GenBank/DDBJ databases">
        <title>Gnathostoma spinigerum genome.</title>
        <authorList>
            <person name="Gonzalez-Bertolin B."/>
            <person name="Monzon S."/>
            <person name="Zaballos A."/>
            <person name="Jimenez P."/>
            <person name="Dekumyoy P."/>
            <person name="Varona S."/>
            <person name="Cuesta I."/>
            <person name="Sumanam S."/>
            <person name="Adisakwattana P."/>
            <person name="Gasser R.B."/>
            <person name="Hernandez-Gonzalez A."/>
            <person name="Young N.D."/>
            <person name="Perteguer M.J."/>
        </authorList>
    </citation>
    <scope>NUCLEOTIDE SEQUENCE [LARGE SCALE GENOMIC DNA]</scope>
    <source>
        <strain evidence="3">AL3</strain>
        <tissue evidence="3">Liver</tissue>
    </source>
</reference>
<feature type="compositionally biased region" description="Basic and acidic residues" evidence="2">
    <location>
        <begin position="63"/>
        <end position="81"/>
    </location>
</feature>
<feature type="compositionally biased region" description="Basic and acidic residues" evidence="2">
    <location>
        <begin position="444"/>
        <end position="466"/>
    </location>
</feature>
<feature type="region of interest" description="Disordered" evidence="2">
    <location>
        <begin position="63"/>
        <end position="96"/>
    </location>
</feature>
<gene>
    <name evidence="3" type="ORF">AB6A40_003333</name>
</gene>
<accession>A0ABD6EH18</accession>
<evidence type="ECO:0000313" key="4">
    <source>
        <dbReference type="Proteomes" id="UP001608902"/>
    </source>
</evidence>
<dbReference type="AlphaFoldDB" id="A0ABD6EH18"/>
<evidence type="ECO:0000256" key="2">
    <source>
        <dbReference type="SAM" id="MobiDB-lite"/>
    </source>
</evidence>